<feature type="domain" description="C-type lectin" evidence="5">
    <location>
        <begin position="166"/>
        <end position="287"/>
    </location>
</feature>
<dbReference type="SMART" id="SM00034">
    <property type="entry name" value="CLECT"/>
    <property type="match status" value="1"/>
</dbReference>
<evidence type="ECO:0000259" key="4">
    <source>
        <dbReference type="PROSITE" id="PS50026"/>
    </source>
</evidence>
<dbReference type="Gene3D" id="3.10.100.10">
    <property type="entry name" value="Mannose-Binding Protein A, subunit A"/>
    <property type="match status" value="1"/>
</dbReference>
<evidence type="ECO:0000259" key="5">
    <source>
        <dbReference type="PROSITE" id="PS50041"/>
    </source>
</evidence>
<evidence type="ECO:0000313" key="7">
    <source>
        <dbReference type="Proteomes" id="UP001163046"/>
    </source>
</evidence>
<proteinExistence type="predicted"/>
<evidence type="ECO:0000256" key="3">
    <source>
        <dbReference type="SAM" id="SignalP"/>
    </source>
</evidence>
<evidence type="ECO:0000256" key="2">
    <source>
        <dbReference type="PROSITE-ProRule" id="PRU00076"/>
    </source>
</evidence>
<keyword evidence="7" id="KW-1185">Reference proteome</keyword>
<comment type="caution">
    <text evidence="2">Lacks conserved residue(s) required for the propagation of feature annotation.</text>
</comment>
<sequence length="294" mass="33740">MSRYFLFVAGLFFLGCQVVFCNENSLNRDEDSKLQYAFFQDHIFHSLDVPTIDEAYVLTGRHCLLRCVNNQRCFSTNIAVSSTQDGTVLCQLLSSDKYNSSSNFAQSQAFHHYSIVSPCESFPCQHGGTCQALYERNDYSCNCTENYFGKNCEFFHCDVKQGWKAYSVSCYKHFSNALDWSEAKMTCEEMDGSLVISNTLEEDEFLYTEFLPQVSQSSYQVWIGLREIGTANPRIWKWVDGSVPTFTKWGSTEPSHSVAYCGTALIEGSNRGWNDRRCFQKHHFVCEKKQNQPQ</sequence>
<dbReference type="InterPro" id="IPR050111">
    <property type="entry name" value="C-type_lectin/snaclec_domain"/>
</dbReference>
<keyword evidence="2" id="KW-0245">EGF-like domain</keyword>
<dbReference type="Pfam" id="PF00008">
    <property type="entry name" value="EGF"/>
    <property type="match status" value="1"/>
</dbReference>
<dbReference type="CDD" id="cd00054">
    <property type="entry name" value="EGF_CA"/>
    <property type="match status" value="1"/>
</dbReference>
<gene>
    <name evidence="6" type="primary">COLEC12_3</name>
    <name evidence="6" type="ORF">OS493_031608</name>
</gene>
<dbReference type="PROSITE" id="PS50026">
    <property type="entry name" value="EGF_3"/>
    <property type="match status" value="1"/>
</dbReference>
<dbReference type="SMART" id="SM00181">
    <property type="entry name" value="EGF"/>
    <property type="match status" value="1"/>
</dbReference>
<dbReference type="Proteomes" id="UP001163046">
    <property type="component" value="Unassembled WGS sequence"/>
</dbReference>
<dbReference type="SUPFAM" id="SSF56436">
    <property type="entry name" value="C-type lectin-like"/>
    <property type="match status" value="1"/>
</dbReference>
<feature type="domain" description="EGF-like" evidence="4">
    <location>
        <begin position="115"/>
        <end position="153"/>
    </location>
</feature>
<dbReference type="SUPFAM" id="SSF57196">
    <property type="entry name" value="EGF/Laminin"/>
    <property type="match status" value="1"/>
</dbReference>
<dbReference type="PROSITE" id="PS51257">
    <property type="entry name" value="PROKAR_LIPOPROTEIN"/>
    <property type="match status" value="1"/>
</dbReference>
<dbReference type="Gene3D" id="2.10.25.10">
    <property type="entry name" value="Laminin"/>
    <property type="match status" value="1"/>
</dbReference>
<keyword evidence="3" id="KW-0732">Signal</keyword>
<dbReference type="InterPro" id="IPR016186">
    <property type="entry name" value="C-type_lectin-like/link_sf"/>
</dbReference>
<feature type="disulfide bond" evidence="2">
    <location>
        <begin position="124"/>
        <end position="141"/>
    </location>
</feature>
<dbReference type="InterPro" id="IPR016187">
    <property type="entry name" value="CTDL_fold"/>
</dbReference>
<feature type="chain" id="PRO_5040790687" evidence="3">
    <location>
        <begin position="22"/>
        <end position="294"/>
    </location>
</feature>
<feature type="disulfide bond" evidence="2">
    <location>
        <begin position="143"/>
        <end position="152"/>
    </location>
</feature>
<evidence type="ECO:0000313" key="6">
    <source>
        <dbReference type="EMBL" id="KAJ7353901.1"/>
    </source>
</evidence>
<dbReference type="InterPro" id="IPR001304">
    <property type="entry name" value="C-type_lectin-like"/>
</dbReference>
<dbReference type="PROSITE" id="PS00022">
    <property type="entry name" value="EGF_1"/>
    <property type="match status" value="1"/>
</dbReference>
<reference evidence="6" key="1">
    <citation type="submission" date="2023-01" db="EMBL/GenBank/DDBJ databases">
        <title>Genome assembly of the deep-sea coral Lophelia pertusa.</title>
        <authorList>
            <person name="Herrera S."/>
            <person name="Cordes E."/>
        </authorList>
    </citation>
    <scope>NUCLEOTIDE SEQUENCE</scope>
    <source>
        <strain evidence="6">USNM1676648</strain>
        <tissue evidence="6">Polyp</tissue>
    </source>
</reference>
<dbReference type="Pfam" id="PF00059">
    <property type="entry name" value="Lectin_C"/>
    <property type="match status" value="1"/>
</dbReference>
<dbReference type="PROSITE" id="PS50041">
    <property type="entry name" value="C_TYPE_LECTIN_2"/>
    <property type="match status" value="1"/>
</dbReference>
<dbReference type="InterPro" id="IPR018378">
    <property type="entry name" value="C-type_lectin_CS"/>
</dbReference>
<name>A0A9W9YJG8_9CNID</name>
<dbReference type="AlphaFoldDB" id="A0A9W9YJG8"/>
<organism evidence="6 7">
    <name type="scientific">Desmophyllum pertusum</name>
    <dbReference type="NCBI Taxonomy" id="174260"/>
    <lineage>
        <taxon>Eukaryota</taxon>
        <taxon>Metazoa</taxon>
        <taxon>Cnidaria</taxon>
        <taxon>Anthozoa</taxon>
        <taxon>Hexacorallia</taxon>
        <taxon>Scleractinia</taxon>
        <taxon>Caryophylliina</taxon>
        <taxon>Caryophylliidae</taxon>
        <taxon>Desmophyllum</taxon>
    </lineage>
</organism>
<evidence type="ECO:0000256" key="1">
    <source>
        <dbReference type="ARBA" id="ARBA00023157"/>
    </source>
</evidence>
<protein>
    <submittedName>
        <fullName evidence="6">Collectin-12</fullName>
    </submittedName>
</protein>
<dbReference type="InterPro" id="IPR000742">
    <property type="entry name" value="EGF"/>
</dbReference>
<dbReference type="PRINTS" id="PR01504">
    <property type="entry name" value="PNCREATITSAP"/>
</dbReference>
<feature type="signal peptide" evidence="3">
    <location>
        <begin position="1"/>
        <end position="21"/>
    </location>
</feature>
<comment type="caution">
    <text evidence="6">The sequence shown here is derived from an EMBL/GenBank/DDBJ whole genome shotgun (WGS) entry which is preliminary data.</text>
</comment>
<dbReference type="OrthoDB" id="5949043at2759"/>
<keyword evidence="1 2" id="KW-1015">Disulfide bond</keyword>
<dbReference type="PROSITE" id="PS00615">
    <property type="entry name" value="C_TYPE_LECTIN_1"/>
    <property type="match status" value="1"/>
</dbReference>
<dbReference type="EMBL" id="MU827338">
    <property type="protein sequence ID" value="KAJ7353901.1"/>
    <property type="molecule type" value="Genomic_DNA"/>
</dbReference>
<accession>A0A9W9YJG8</accession>
<dbReference type="PANTHER" id="PTHR22803">
    <property type="entry name" value="MANNOSE, PHOSPHOLIPASE, LECTIN RECEPTOR RELATED"/>
    <property type="match status" value="1"/>
</dbReference>